<gene>
    <name evidence="1" type="ORF">CP963_01820</name>
</gene>
<accession>A0AA94FGW4</accession>
<evidence type="ECO:0000313" key="2">
    <source>
        <dbReference type="Proteomes" id="UP000290378"/>
    </source>
</evidence>
<name>A0AA94FGW4_9BACT</name>
<sequence>MDPAGLNNKFNLGLYKDIALAYRTQKFVELNQIKPDTLMVGGSRVHYLNPEDLKKYTNDKVYNLGLSYSTLEEQYYFLKYSLENLQIKNVILGINLYTFSEVLEDNSSDFDKDIFTNKFNFYQQIKHYLEVPLYKYLKYAYNNTNTEPVYKDGAITAYHQQIVLTNNPEEKRWSNSVNGYRKKYRDYLEWGESGLDYLKKMVELCEEHNVNLKVFTTAIHTSQLELLEELNKMDIYYKWKEEVAKITPYWDFMYSNSITTNKDNFIDSSHIKQEFGYLYFARLFDDSSVNVPKDFGIYVEKK</sequence>
<dbReference type="EMBL" id="NXII01000002">
    <property type="protein sequence ID" value="RXI42923.1"/>
    <property type="molecule type" value="Genomic_DNA"/>
</dbReference>
<evidence type="ECO:0000313" key="1">
    <source>
        <dbReference type="EMBL" id="RXI42923.1"/>
    </source>
</evidence>
<reference evidence="1 2" key="1">
    <citation type="submission" date="2017-09" db="EMBL/GenBank/DDBJ databases">
        <title>Genomics of the genus Arcobacter.</title>
        <authorList>
            <person name="Perez-Cataluna A."/>
            <person name="Figueras M.J."/>
            <person name="Salas-Masso N."/>
        </authorList>
    </citation>
    <scope>NUCLEOTIDE SEQUENCE [LARGE SCALE GENOMIC DNA]</scope>
    <source>
        <strain evidence="1 2">CECT 7834</strain>
    </source>
</reference>
<organism evidence="1 2">
    <name type="scientific">Arcobacter cloacae</name>
    <dbReference type="NCBI Taxonomy" id="1054034"/>
    <lineage>
        <taxon>Bacteria</taxon>
        <taxon>Pseudomonadati</taxon>
        <taxon>Campylobacterota</taxon>
        <taxon>Epsilonproteobacteria</taxon>
        <taxon>Campylobacterales</taxon>
        <taxon>Arcobacteraceae</taxon>
        <taxon>Arcobacter</taxon>
    </lineage>
</organism>
<dbReference type="AlphaFoldDB" id="A0AA94FGW4"/>
<comment type="caution">
    <text evidence="1">The sequence shown here is derived from an EMBL/GenBank/DDBJ whole genome shotgun (WGS) entry which is preliminary data.</text>
</comment>
<proteinExistence type="predicted"/>
<keyword evidence="2" id="KW-1185">Reference proteome</keyword>
<dbReference type="Proteomes" id="UP000290378">
    <property type="component" value="Unassembled WGS sequence"/>
</dbReference>
<protein>
    <submittedName>
        <fullName evidence="1">Uncharacterized protein</fullName>
    </submittedName>
</protein>